<reference evidence="2" key="2">
    <citation type="journal article" name="Front. Microbiol.">
        <title>Degradative Capacity of Two Strains of Rhodonia placenta: From Phenotype to Genotype.</title>
        <authorList>
            <person name="Kolle M."/>
            <person name="Horta M.A.C."/>
            <person name="Nowrousian M."/>
            <person name="Ohm R.A."/>
            <person name="Benz J.P."/>
            <person name="Pilgard A."/>
        </authorList>
    </citation>
    <scope>NUCLEOTIDE SEQUENCE</scope>
    <source>
        <strain evidence="2">FPRL280</strain>
    </source>
</reference>
<reference evidence="2" key="1">
    <citation type="submission" date="2020-11" db="EMBL/GenBank/DDBJ databases">
        <authorList>
            <person name="Koelle M."/>
            <person name="Horta M.A.C."/>
            <person name="Nowrousian M."/>
            <person name="Ohm R.A."/>
            <person name="Benz P."/>
            <person name="Pilgard A."/>
        </authorList>
    </citation>
    <scope>NUCLEOTIDE SEQUENCE</scope>
    <source>
        <strain evidence="2">FPRL280</strain>
    </source>
</reference>
<evidence type="ECO:0000313" key="3">
    <source>
        <dbReference type="Proteomes" id="UP000639403"/>
    </source>
</evidence>
<accession>A0A8H7U2Z4</accession>
<feature type="compositionally biased region" description="Basic and acidic residues" evidence="1">
    <location>
        <begin position="1"/>
        <end position="11"/>
    </location>
</feature>
<sequence length="153" mass="16458">MIGMGRREPRKYLSSVGWDEDGPSKCLPPTIGTGRRQRGRPIPRIKLAPAKVSPSNDRDGVKGPRQMSPSKDRDGAKTQQSPANNLLQTDGTKAPRHGAGLSVALGISTRVNARERGNQRAPTPGKRQRPRSIPVPRTRPSIGEGNTAKNGVT</sequence>
<gene>
    <name evidence="2" type="ORF">IEO21_04682</name>
</gene>
<evidence type="ECO:0000256" key="1">
    <source>
        <dbReference type="SAM" id="MobiDB-lite"/>
    </source>
</evidence>
<comment type="caution">
    <text evidence="2">The sequence shown here is derived from an EMBL/GenBank/DDBJ whole genome shotgun (WGS) entry which is preliminary data.</text>
</comment>
<dbReference type="EMBL" id="JADOXO010000073">
    <property type="protein sequence ID" value="KAF9815235.1"/>
    <property type="molecule type" value="Genomic_DNA"/>
</dbReference>
<organism evidence="2 3">
    <name type="scientific">Rhodonia placenta</name>
    <dbReference type="NCBI Taxonomy" id="104341"/>
    <lineage>
        <taxon>Eukaryota</taxon>
        <taxon>Fungi</taxon>
        <taxon>Dikarya</taxon>
        <taxon>Basidiomycota</taxon>
        <taxon>Agaricomycotina</taxon>
        <taxon>Agaricomycetes</taxon>
        <taxon>Polyporales</taxon>
        <taxon>Adustoporiaceae</taxon>
        <taxon>Rhodonia</taxon>
    </lineage>
</organism>
<feature type="region of interest" description="Disordered" evidence="1">
    <location>
        <begin position="1"/>
        <end position="153"/>
    </location>
</feature>
<proteinExistence type="predicted"/>
<feature type="compositionally biased region" description="Polar residues" evidence="1">
    <location>
        <begin position="77"/>
        <end position="91"/>
    </location>
</feature>
<dbReference type="Proteomes" id="UP000639403">
    <property type="component" value="Unassembled WGS sequence"/>
</dbReference>
<protein>
    <submittedName>
        <fullName evidence="2">Uncharacterized protein</fullName>
    </submittedName>
</protein>
<dbReference type="AlphaFoldDB" id="A0A8H7U2Z4"/>
<name>A0A8H7U2Z4_9APHY</name>
<evidence type="ECO:0000313" key="2">
    <source>
        <dbReference type="EMBL" id="KAF9815235.1"/>
    </source>
</evidence>